<comment type="caution">
    <text evidence="1">The sequence shown here is derived from an EMBL/GenBank/DDBJ whole genome shotgun (WGS) entry which is preliminary data.</text>
</comment>
<dbReference type="EMBL" id="BEXD01000592">
    <property type="protein sequence ID" value="GBB88729.1"/>
    <property type="molecule type" value="Genomic_DNA"/>
</dbReference>
<evidence type="ECO:0000313" key="2">
    <source>
        <dbReference type="Proteomes" id="UP000247702"/>
    </source>
</evidence>
<gene>
    <name evidence="1" type="ORF">RclHR1_15300002</name>
</gene>
<sequence length="259" mass="29850">MVFNIGLEHRTYGLGLYFEGPELQFETDQSLNFISRGPTVRNSILRQTNSSPKLHFKADHCLKLHFETDHCPDVPFRRLDSIRRSRVTIFEGHLKVQTKPGLFKGLERSISKAGLYLKSRAQADQNISKVRASWMPYWIEVKSCLLESSSGLWNCRRMSEQNLFVSAFQADFLLKILAGLHILKVQNSNSKRTEVLNFILRRTTVQNSIPRQTTKSRTSFRDGPLSGTSFRGGPLNLKLHFEADHCPEFRDRPVFRSYC</sequence>
<dbReference type="Proteomes" id="UP000247702">
    <property type="component" value="Unassembled WGS sequence"/>
</dbReference>
<name>A0A2Z6QS95_9GLOM</name>
<keyword evidence="2" id="KW-1185">Reference proteome</keyword>
<dbReference type="AlphaFoldDB" id="A0A2Z6QS95"/>
<evidence type="ECO:0000313" key="1">
    <source>
        <dbReference type="EMBL" id="GBB88729.1"/>
    </source>
</evidence>
<protein>
    <submittedName>
        <fullName evidence="1">Uncharacterized protein</fullName>
    </submittedName>
</protein>
<organism evidence="1 2">
    <name type="scientific">Rhizophagus clarus</name>
    <dbReference type="NCBI Taxonomy" id="94130"/>
    <lineage>
        <taxon>Eukaryota</taxon>
        <taxon>Fungi</taxon>
        <taxon>Fungi incertae sedis</taxon>
        <taxon>Mucoromycota</taxon>
        <taxon>Glomeromycotina</taxon>
        <taxon>Glomeromycetes</taxon>
        <taxon>Glomerales</taxon>
        <taxon>Glomeraceae</taxon>
        <taxon>Rhizophagus</taxon>
    </lineage>
</organism>
<reference evidence="1 2" key="1">
    <citation type="submission" date="2017-11" db="EMBL/GenBank/DDBJ databases">
        <title>The genome of Rhizophagus clarus HR1 reveals common genetic basis of auxotrophy among arbuscular mycorrhizal fungi.</title>
        <authorList>
            <person name="Kobayashi Y."/>
        </authorList>
    </citation>
    <scope>NUCLEOTIDE SEQUENCE [LARGE SCALE GENOMIC DNA]</scope>
    <source>
        <strain evidence="1 2">HR1</strain>
    </source>
</reference>
<proteinExistence type="predicted"/>
<accession>A0A2Z6QS95</accession>